<proteinExistence type="inferred from homology"/>
<organism evidence="7 8">
    <name type="scientific">Daphnia galeata</name>
    <dbReference type="NCBI Taxonomy" id="27404"/>
    <lineage>
        <taxon>Eukaryota</taxon>
        <taxon>Metazoa</taxon>
        <taxon>Ecdysozoa</taxon>
        <taxon>Arthropoda</taxon>
        <taxon>Crustacea</taxon>
        <taxon>Branchiopoda</taxon>
        <taxon>Diplostraca</taxon>
        <taxon>Cladocera</taxon>
        <taxon>Anomopoda</taxon>
        <taxon>Daphniidae</taxon>
        <taxon>Daphnia</taxon>
    </lineage>
</organism>
<accession>A0A8J2RZD4</accession>
<keyword evidence="3 5" id="KW-0863">Zinc-finger</keyword>
<dbReference type="SMART" id="SM00184">
    <property type="entry name" value="RING"/>
    <property type="match status" value="1"/>
</dbReference>
<dbReference type="InterPro" id="IPR001370">
    <property type="entry name" value="BIR_rpt"/>
</dbReference>
<protein>
    <recommendedName>
        <fullName evidence="6">RING-type domain-containing protein</fullName>
    </recommendedName>
</protein>
<dbReference type="InterPro" id="IPR001841">
    <property type="entry name" value="Znf_RING"/>
</dbReference>
<dbReference type="CDD" id="cd00022">
    <property type="entry name" value="BIR"/>
    <property type="match status" value="1"/>
</dbReference>
<dbReference type="AlphaFoldDB" id="A0A8J2RZD4"/>
<dbReference type="PANTHER" id="PTHR10044">
    <property type="entry name" value="INHIBITOR OF APOPTOSIS"/>
    <property type="match status" value="1"/>
</dbReference>
<dbReference type="SUPFAM" id="SSF57924">
    <property type="entry name" value="Inhibitor of apoptosis (IAP) repeat"/>
    <property type="match status" value="1"/>
</dbReference>
<dbReference type="PROSITE" id="PS50143">
    <property type="entry name" value="BIR_REPEAT_2"/>
    <property type="match status" value="1"/>
</dbReference>
<dbReference type="PROSITE" id="PS50089">
    <property type="entry name" value="ZF_RING_2"/>
    <property type="match status" value="1"/>
</dbReference>
<dbReference type="Proteomes" id="UP000789390">
    <property type="component" value="Unassembled WGS sequence"/>
</dbReference>
<dbReference type="Gene3D" id="3.30.40.10">
    <property type="entry name" value="Zinc/RING finger domain, C3HC4 (zinc finger)"/>
    <property type="match status" value="1"/>
</dbReference>
<name>A0A8J2RZD4_9CRUS</name>
<evidence type="ECO:0000256" key="4">
    <source>
        <dbReference type="ARBA" id="ARBA00022833"/>
    </source>
</evidence>
<comment type="caution">
    <text evidence="7">The sequence shown here is derived from an EMBL/GenBank/DDBJ whole genome shotgun (WGS) entry which is preliminary data.</text>
</comment>
<dbReference type="PANTHER" id="PTHR10044:SF177">
    <property type="entry name" value="RING-TYPE DOMAIN-CONTAINING PROTEIN"/>
    <property type="match status" value="1"/>
</dbReference>
<dbReference type="InterPro" id="IPR050784">
    <property type="entry name" value="IAP"/>
</dbReference>
<dbReference type="Pfam" id="PF00653">
    <property type="entry name" value="BIR"/>
    <property type="match status" value="1"/>
</dbReference>
<feature type="domain" description="RING-type" evidence="6">
    <location>
        <begin position="154"/>
        <end position="189"/>
    </location>
</feature>
<dbReference type="FunFam" id="1.10.1170.10:FF:000002">
    <property type="entry name" value="Baculoviral IAP repeat containing 7"/>
    <property type="match status" value="1"/>
</dbReference>
<sequence length="203" mass="22544">METISLIPATASVFSNKLSKVGPTGSVRALSQLSLRTASARLSTFQRWEQSQNSPTPQALSSAGFIYRGVADHTQCFTCLVVLSQWHLEHDPEFEHRRHSPSCDFVLNRERESRNYGTQPNSSPSSDINLLAEISPVADVTNKDASHSTEASLCKICYSLDMSILFRPCGHLLTCRSCADQLSNCPICRCPIFEKIRAFVSFE</sequence>
<evidence type="ECO:0000256" key="1">
    <source>
        <dbReference type="ARBA" id="ARBA00006672"/>
    </source>
</evidence>
<gene>
    <name evidence="7" type="ORF">DGAL_LOCUS12004</name>
</gene>
<dbReference type="GO" id="GO:0008270">
    <property type="term" value="F:zinc ion binding"/>
    <property type="evidence" value="ECO:0007669"/>
    <property type="project" value="UniProtKB-KW"/>
</dbReference>
<keyword evidence="2" id="KW-0479">Metal-binding</keyword>
<dbReference type="Gene3D" id="1.10.1170.10">
    <property type="entry name" value="Inhibitor Of Apoptosis Protein (2mihbC-IAP-1), Chain A"/>
    <property type="match status" value="1"/>
</dbReference>
<evidence type="ECO:0000313" key="7">
    <source>
        <dbReference type="EMBL" id="CAH0108608.1"/>
    </source>
</evidence>
<comment type="similarity">
    <text evidence="1">Belongs to the IAP family.</text>
</comment>
<keyword evidence="8" id="KW-1185">Reference proteome</keyword>
<evidence type="ECO:0000256" key="5">
    <source>
        <dbReference type="PROSITE-ProRule" id="PRU00175"/>
    </source>
</evidence>
<evidence type="ECO:0000256" key="3">
    <source>
        <dbReference type="ARBA" id="ARBA00022771"/>
    </source>
</evidence>
<evidence type="ECO:0000313" key="8">
    <source>
        <dbReference type="Proteomes" id="UP000789390"/>
    </source>
</evidence>
<dbReference type="OrthoDB" id="6338837at2759"/>
<evidence type="ECO:0000259" key="6">
    <source>
        <dbReference type="PROSITE" id="PS50089"/>
    </source>
</evidence>
<dbReference type="InterPro" id="IPR013083">
    <property type="entry name" value="Znf_RING/FYVE/PHD"/>
</dbReference>
<reference evidence="7" key="1">
    <citation type="submission" date="2021-11" db="EMBL/GenBank/DDBJ databases">
        <authorList>
            <person name="Schell T."/>
        </authorList>
    </citation>
    <scope>NUCLEOTIDE SEQUENCE</scope>
    <source>
        <strain evidence="7">M5</strain>
    </source>
</reference>
<evidence type="ECO:0000256" key="2">
    <source>
        <dbReference type="ARBA" id="ARBA00022723"/>
    </source>
</evidence>
<dbReference type="SMART" id="SM00238">
    <property type="entry name" value="BIR"/>
    <property type="match status" value="1"/>
</dbReference>
<dbReference type="EMBL" id="CAKKLH010000286">
    <property type="protein sequence ID" value="CAH0108608.1"/>
    <property type="molecule type" value="Genomic_DNA"/>
</dbReference>
<dbReference type="Pfam" id="PF13920">
    <property type="entry name" value="zf-C3HC4_3"/>
    <property type="match status" value="1"/>
</dbReference>
<keyword evidence="4" id="KW-0862">Zinc</keyword>